<dbReference type="Gene3D" id="3.40.50.10320">
    <property type="entry name" value="LmbE-like"/>
    <property type="match status" value="1"/>
</dbReference>
<dbReference type="PANTHER" id="PTHR12993">
    <property type="entry name" value="N-ACETYLGLUCOSAMINYL-PHOSPHATIDYLINOSITOL DE-N-ACETYLASE-RELATED"/>
    <property type="match status" value="1"/>
</dbReference>
<dbReference type="SUPFAM" id="SSF102588">
    <property type="entry name" value="LmbE-like"/>
    <property type="match status" value="1"/>
</dbReference>
<dbReference type="HOGENOM" id="CLU_990004_0_0_10"/>
<dbReference type="eggNOG" id="COG2120">
    <property type="taxonomic scope" value="Bacteria"/>
</dbReference>
<keyword evidence="1" id="KW-0732">Signal</keyword>
<dbReference type="PANTHER" id="PTHR12993:SF11">
    <property type="entry name" value="N-ACETYLGLUCOSAMINYL-PHOSPHATIDYLINOSITOL DE-N-ACETYLASE"/>
    <property type="match status" value="1"/>
</dbReference>
<keyword evidence="3" id="KW-1185">Reference proteome</keyword>
<dbReference type="OrthoDB" id="9790023at2"/>
<dbReference type="KEGG" id="rmr:Rmar_2080"/>
<dbReference type="InterPro" id="IPR003737">
    <property type="entry name" value="GlcNAc_PI_deacetylase-related"/>
</dbReference>
<dbReference type="STRING" id="518766.Rmar_2080"/>
<dbReference type="Proteomes" id="UP000002221">
    <property type="component" value="Chromosome"/>
</dbReference>
<evidence type="ECO:0000256" key="1">
    <source>
        <dbReference type="SAM" id="SignalP"/>
    </source>
</evidence>
<feature type="chain" id="PRO_5003011050" evidence="1">
    <location>
        <begin position="22"/>
        <end position="281"/>
    </location>
</feature>
<dbReference type="EMBL" id="CP001807">
    <property type="protein sequence ID" value="ACY48961.1"/>
    <property type="molecule type" value="Genomic_DNA"/>
</dbReference>
<proteinExistence type="predicted"/>
<gene>
    <name evidence="2" type="ordered locus">Rmar_2080</name>
</gene>
<reference evidence="2 3" key="1">
    <citation type="journal article" date="2009" name="Stand. Genomic Sci.">
        <title>Complete genome sequence of Rhodothermus marinus type strain (R-10).</title>
        <authorList>
            <person name="Nolan M."/>
            <person name="Tindall B.J."/>
            <person name="Pomrenke H."/>
            <person name="Lapidus A."/>
            <person name="Copeland A."/>
            <person name="Glavina Del Rio T."/>
            <person name="Lucas S."/>
            <person name="Chen F."/>
            <person name="Tice H."/>
            <person name="Cheng J.F."/>
            <person name="Saunders E."/>
            <person name="Han C."/>
            <person name="Bruce D."/>
            <person name="Goodwin L."/>
            <person name="Chain P."/>
            <person name="Pitluck S."/>
            <person name="Ovchinikova G."/>
            <person name="Pati A."/>
            <person name="Ivanova N."/>
            <person name="Mavromatis K."/>
            <person name="Chen A."/>
            <person name="Palaniappan K."/>
            <person name="Land M."/>
            <person name="Hauser L."/>
            <person name="Chang Y.J."/>
            <person name="Jeffries C.D."/>
            <person name="Brettin T."/>
            <person name="Goker M."/>
            <person name="Bristow J."/>
            <person name="Eisen J.A."/>
            <person name="Markowitz V."/>
            <person name="Hugenholtz P."/>
            <person name="Kyrpides N.C."/>
            <person name="Klenk H.P."/>
            <person name="Detter J.C."/>
        </authorList>
    </citation>
    <scope>NUCLEOTIDE SEQUENCE [LARGE SCALE GENOMIC DNA]</scope>
    <source>
        <strain evidence="3">ATCC 43812 / DSM 4252 / R-10</strain>
    </source>
</reference>
<organism evidence="2 3">
    <name type="scientific">Rhodothermus marinus (strain ATCC 43812 / DSM 4252 / R-10)</name>
    <name type="common">Rhodothermus obamensis</name>
    <dbReference type="NCBI Taxonomy" id="518766"/>
    <lineage>
        <taxon>Bacteria</taxon>
        <taxon>Pseudomonadati</taxon>
        <taxon>Rhodothermota</taxon>
        <taxon>Rhodothermia</taxon>
        <taxon>Rhodothermales</taxon>
        <taxon>Rhodothermaceae</taxon>
        <taxon>Rhodothermus</taxon>
    </lineage>
</organism>
<dbReference type="GO" id="GO:0016811">
    <property type="term" value="F:hydrolase activity, acting on carbon-nitrogen (but not peptide) bonds, in linear amides"/>
    <property type="evidence" value="ECO:0007669"/>
    <property type="project" value="TreeGrafter"/>
</dbReference>
<dbReference type="InterPro" id="IPR024078">
    <property type="entry name" value="LmbE-like_dom_sf"/>
</dbReference>
<dbReference type="Pfam" id="PF02585">
    <property type="entry name" value="PIG-L"/>
    <property type="match status" value="1"/>
</dbReference>
<evidence type="ECO:0000313" key="3">
    <source>
        <dbReference type="Proteomes" id="UP000002221"/>
    </source>
</evidence>
<dbReference type="RefSeq" id="WP_012844572.1">
    <property type="nucleotide sequence ID" value="NC_013501.1"/>
</dbReference>
<dbReference type="AlphaFoldDB" id="D0MD49"/>
<feature type="signal peptide" evidence="1">
    <location>
        <begin position="1"/>
        <end position="21"/>
    </location>
</feature>
<name>D0MD49_RHOM4</name>
<sequence>MVRYARWGLVALLFGAQVAWSQPEVPVEQWQGKTILLIGAHPDDDSYAHGTLARLAAQGNEVYVLLLTMGNVGTKDTTLSRTQLARIRKQEEINALAALGIPADHYINLGYDDGRLEYYATNHREELIRRVVYYIRKLKPDVLFAFDPGKGEQRWHKSDHRAASLLAVDAARAAEWPLLFESHLIYDGLEAHWIQEYLFFDNEPEDQNVCVDIHDYVERKVRAGTQYISQFSSAWYKYTETLSPEAFQEMEQRIRRRIRYQDGRAVECFRYYRGIPDGIGR</sequence>
<accession>D0MD49</accession>
<protein>
    <submittedName>
        <fullName evidence="2">LmbE family protein</fullName>
    </submittedName>
</protein>
<evidence type="ECO:0000313" key="2">
    <source>
        <dbReference type="EMBL" id="ACY48961.1"/>
    </source>
</evidence>